<comment type="similarity">
    <text evidence="1">Belongs to the DnaX/STICHEL family.</text>
</comment>
<dbReference type="InterPro" id="IPR012763">
    <property type="entry name" value="DNA_pol_III_sug/sutau_N"/>
</dbReference>
<feature type="compositionally biased region" description="Low complexity" evidence="14">
    <location>
        <begin position="463"/>
        <end position="495"/>
    </location>
</feature>
<feature type="compositionally biased region" description="Low complexity" evidence="14">
    <location>
        <begin position="404"/>
        <end position="430"/>
    </location>
</feature>
<dbReference type="Gene3D" id="3.40.50.300">
    <property type="entry name" value="P-loop containing nucleotide triphosphate hydrolases"/>
    <property type="match status" value="1"/>
</dbReference>
<dbReference type="CDD" id="cd18137">
    <property type="entry name" value="HLD_clamp_pol_III_gamma_tau"/>
    <property type="match status" value="1"/>
</dbReference>
<keyword evidence="10" id="KW-0239">DNA-directed DNA polymerase</keyword>
<dbReference type="FunFam" id="1.20.272.10:FF:000003">
    <property type="entry name" value="DNA polymerase III subunit gamma/tau"/>
    <property type="match status" value="1"/>
</dbReference>
<dbReference type="GO" id="GO:0009360">
    <property type="term" value="C:DNA polymerase III complex"/>
    <property type="evidence" value="ECO:0007669"/>
    <property type="project" value="InterPro"/>
</dbReference>
<dbReference type="PANTHER" id="PTHR11669">
    <property type="entry name" value="REPLICATION FACTOR C / DNA POLYMERASE III GAMMA-TAU SUBUNIT"/>
    <property type="match status" value="1"/>
</dbReference>
<dbReference type="EMBL" id="BOMV01000112">
    <property type="protein sequence ID" value="GIF01823.1"/>
    <property type="molecule type" value="Genomic_DNA"/>
</dbReference>
<evidence type="ECO:0000256" key="8">
    <source>
        <dbReference type="ARBA" id="ARBA00022833"/>
    </source>
</evidence>
<evidence type="ECO:0000256" key="7">
    <source>
        <dbReference type="ARBA" id="ARBA00022741"/>
    </source>
</evidence>
<feature type="compositionally biased region" description="Low complexity" evidence="14">
    <location>
        <begin position="905"/>
        <end position="920"/>
    </location>
</feature>
<feature type="compositionally biased region" description="Low complexity" evidence="14">
    <location>
        <begin position="641"/>
        <end position="667"/>
    </location>
</feature>
<evidence type="ECO:0000256" key="13">
    <source>
        <dbReference type="ARBA" id="ARBA00074577"/>
    </source>
</evidence>
<dbReference type="SUPFAM" id="SSF48019">
    <property type="entry name" value="post-AAA+ oligomerization domain-like"/>
    <property type="match status" value="1"/>
</dbReference>
<dbReference type="EC" id="2.7.7.7" evidence="2"/>
<feature type="compositionally biased region" description="Low complexity" evidence="14">
    <location>
        <begin position="1003"/>
        <end position="1080"/>
    </location>
</feature>
<dbReference type="AlphaFoldDB" id="A0A919K9D1"/>
<dbReference type="GO" id="GO:0046872">
    <property type="term" value="F:metal ion binding"/>
    <property type="evidence" value="ECO:0007669"/>
    <property type="project" value="UniProtKB-KW"/>
</dbReference>
<name>A0A919K9D1_9ACTN</name>
<dbReference type="Pfam" id="PF13177">
    <property type="entry name" value="DNA_pol3_delta2"/>
    <property type="match status" value="1"/>
</dbReference>
<keyword evidence="5" id="KW-0235">DNA replication</keyword>
<feature type="compositionally biased region" description="Gly residues" evidence="14">
    <location>
        <begin position="955"/>
        <end position="967"/>
    </location>
</feature>
<dbReference type="Gene3D" id="1.20.272.10">
    <property type="match status" value="1"/>
</dbReference>
<feature type="compositionally biased region" description="Acidic residues" evidence="14">
    <location>
        <begin position="565"/>
        <end position="577"/>
    </location>
</feature>
<evidence type="ECO:0000256" key="3">
    <source>
        <dbReference type="ARBA" id="ARBA00022679"/>
    </source>
</evidence>
<dbReference type="GO" id="GO:0005524">
    <property type="term" value="F:ATP binding"/>
    <property type="evidence" value="ECO:0007669"/>
    <property type="project" value="UniProtKB-KW"/>
</dbReference>
<feature type="region of interest" description="Disordered" evidence="14">
    <location>
        <begin position="388"/>
        <end position="446"/>
    </location>
</feature>
<evidence type="ECO:0000256" key="12">
    <source>
        <dbReference type="ARBA" id="ARBA00049244"/>
    </source>
</evidence>
<dbReference type="SMART" id="SM00382">
    <property type="entry name" value="AAA"/>
    <property type="match status" value="1"/>
</dbReference>
<evidence type="ECO:0000259" key="15">
    <source>
        <dbReference type="SMART" id="SM00382"/>
    </source>
</evidence>
<dbReference type="Pfam" id="PF22608">
    <property type="entry name" value="DNAX_ATPase_lid"/>
    <property type="match status" value="1"/>
</dbReference>
<keyword evidence="9" id="KW-0067">ATP-binding</keyword>
<gene>
    <name evidence="16" type="ORF">Ari01nite_92870</name>
</gene>
<dbReference type="InterPro" id="IPR050238">
    <property type="entry name" value="DNA_Rep/Repair_Clamp_Loader"/>
</dbReference>
<feature type="compositionally biased region" description="Low complexity" evidence="14">
    <location>
        <begin position="807"/>
        <end position="820"/>
    </location>
</feature>
<protein>
    <recommendedName>
        <fullName evidence="13">DNA polymerase III subunit gamma/tau</fullName>
        <ecNumber evidence="2">2.7.7.7</ecNumber>
    </recommendedName>
</protein>
<dbReference type="Pfam" id="PF12169">
    <property type="entry name" value="DNA_pol3_gamma3"/>
    <property type="match status" value="1"/>
</dbReference>
<dbReference type="Gene3D" id="1.10.8.60">
    <property type="match status" value="1"/>
</dbReference>
<organism evidence="16 17">
    <name type="scientific">Paractinoplanes rishiriensis</name>
    <dbReference type="NCBI Taxonomy" id="1050105"/>
    <lineage>
        <taxon>Bacteria</taxon>
        <taxon>Bacillati</taxon>
        <taxon>Actinomycetota</taxon>
        <taxon>Actinomycetes</taxon>
        <taxon>Micromonosporales</taxon>
        <taxon>Micromonosporaceae</taxon>
        <taxon>Paractinoplanes</taxon>
    </lineage>
</organism>
<feature type="region of interest" description="Disordered" evidence="14">
    <location>
        <begin position="463"/>
        <end position="603"/>
    </location>
</feature>
<evidence type="ECO:0000256" key="4">
    <source>
        <dbReference type="ARBA" id="ARBA00022695"/>
    </source>
</evidence>
<dbReference type="GO" id="GO:0003887">
    <property type="term" value="F:DNA-directed DNA polymerase activity"/>
    <property type="evidence" value="ECO:0007669"/>
    <property type="project" value="UniProtKB-KW"/>
</dbReference>
<evidence type="ECO:0000256" key="9">
    <source>
        <dbReference type="ARBA" id="ARBA00022840"/>
    </source>
</evidence>
<accession>A0A919K9D1</accession>
<dbReference type="PANTHER" id="PTHR11669:SF0">
    <property type="entry name" value="PROTEIN STICHEL-LIKE 2"/>
    <property type="match status" value="1"/>
</dbReference>
<evidence type="ECO:0000256" key="1">
    <source>
        <dbReference type="ARBA" id="ARBA00006360"/>
    </source>
</evidence>
<dbReference type="InterPro" id="IPR022754">
    <property type="entry name" value="DNA_pol_III_gamma-3"/>
</dbReference>
<evidence type="ECO:0000256" key="11">
    <source>
        <dbReference type="ARBA" id="ARBA00037724"/>
    </source>
</evidence>
<dbReference type="GO" id="GO:0006261">
    <property type="term" value="P:DNA-templated DNA replication"/>
    <property type="evidence" value="ECO:0007669"/>
    <property type="project" value="TreeGrafter"/>
</dbReference>
<dbReference type="InterPro" id="IPR027417">
    <property type="entry name" value="P-loop_NTPase"/>
</dbReference>
<dbReference type="Proteomes" id="UP000636960">
    <property type="component" value="Unassembled WGS sequence"/>
</dbReference>
<feature type="compositionally biased region" description="Low complexity" evidence="14">
    <location>
        <begin position="864"/>
        <end position="874"/>
    </location>
</feature>
<dbReference type="InterPro" id="IPR008921">
    <property type="entry name" value="DNA_pol3_clamp-load_cplx_C"/>
</dbReference>
<evidence type="ECO:0000256" key="10">
    <source>
        <dbReference type="ARBA" id="ARBA00022932"/>
    </source>
</evidence>
<feature type="compositionally biased region" description="Acidic residues" evidence="14">
    <location>
        <begin position="1081"/>
        <end position="1091"/>
    </location>
</feature>
<keyword evidence="6" id="KW-0479">Metal-binding</keyword>
<keyword evidence="4" id="KW-0548">Nucleotidyltransferase</keyword>
<dbReference type="NCBIfam" id="NF005846">
    <property type="entry name" value="PRK07764.1-6"/>
    <property type="match status" value="1"/>
</dbReference>
<feature type="region of interest" description="Disordered" evidence="14">
    <location>
        <begin position="766"/>
        <end position="1102"/>
    </location>
</feature>
<comment type="function">
    <text evidence="11">DNA polymerase III is a complex, multichain enzyme responsible for most of the replicative synthesis in bacteria. This DNA polymerase also exhibits 3' to 5' exonuclease activity.</text>
</comment>
<evidence type="ECO:0000256" key="5">
    <source>
        <dbReference type="ARBA" id="ARBA00022705"/>
    </source>
</evidence>
<proteinExistence type="inferred from homology"/>
<keyword evidence="17" id="KW-1185">Reference proteome</keyword>
<evidence type="ECO:0000256" key="14">
    <source>
        <dbReference type="SAM" id="MobiDB-lite"/>
    </source>
</evidence>
<keyword evidence="8" id="KW-0862">Zinc</keyword>
<evidence type="ECO:0000256" key="2">
    <source>
        <dbReference type="ARBA" id="ARBA00012417"/>
    </source>
</evidence>
<evidence type="ECO:0000313" key="16">
    <source>
        <dbReference type="EMBL" id="GIF01823.1"/>
    </source>
</evidence>
<dbReference type="SUPFAM" id="SSF52540">
    <property type="entry name" value="P-loop containing nucleoside triphosphate hydrolases"/>
    <property type="match status" value="1"/>
</dbReference>
<dbReference type="CDD" id="cd00009">
    <property type="entry name" value="AAA"/>
    <property type="match status" value="1"/>
</dbReference>
<feature type="compositionally biased region" description="Basic and acidic residues" evidence="14">
    <location>
        <begin position="766"/>
        <end position="795"/>
    </location>
</feature>
<dbReference type="FunFam" id="3.40.50.300:FF:000014">
    <property type="entry name" value="DNA polymerase III subunit gamma/tau"/>
    <property type="match status" value="1"/>
</dbReference>
<evidence type="ECO:0000256" key="6">
    <source>
        <dbReference type="ARBA" id="ARBA00022723"/>
    </source>
</evidence>
<reference evidence="16" key="1">
    <citation type="submission" date="2021-01" db="EMBL/GenBank/DDBJ databases">
        <title>Whole genome shotgun sequence of Actinoplanes rishiriensis NBRC 108556.</title>
        <authorList>
            <person name="Komaki H."/>
            <person name="Tamura T."/>
        </authorList>
    </citation>
    <scope>NUCLEOTIDE SEQUENCE</scope>
    <source>
        <strain evidence="16">NBRC 108556</strain>
    </source>
</reference>
<evidence type="ECO:0000313" key="17">
    <source>
        <dbReference type="Proteomes" id="UP000636960"/>
    </source>
</evidence>
<keyword evidence="3" id="KW-0808">Transferase</keyword>
<dbReference type="RefSeq" id="WP_203790736.1">
    <property type="nucleotide sequence ID" value="NZ_BOMV01000112.1"/>
</dbReference>
<keyword evidence="7" id="KW-0547">Nucleotide-binding</keyword>
<feature type="compositionally biased region" description="Low complexity" evidence="14">
    <location>
        <begin position="503"/>
        <end position="558"/>
    </location>
</feature>
<dbReference type="NCBIfam" id="TIGR02397">
    <property type="entry name" value="dnaX_nterm"/>
    <property type="match status" value="1"/>
</dbReference>
<feature type="region of interest" description="Disordered" evidence="14">
    <location>
        <begin position="635"/>
        <end position="667"/>
    </location>
</feature>
<comment type="caution">
    <text evidence="16">The sequence shown here is derived from an EMBL/GenBank/DDBJ whole genome shotgun (WGS) entry which is preliminary data.</text>
</comment>
<dbReference type="InterPro" id="IPR045085">
    <property type="entry name" value="HLD_clamp_pol_III_gamma_tau"/>
</dbReference>
<dbReference type="GO" id="GO:0003677">
    <property type="term" value="F:DNA binding"/>
    <property type="evidence" value="ECO:0007669"/>
    <property type="project" value="InterPro"/>
</dbReference>
<comment type="catalytic activity">
    <reaction evidence="12">
        <text>DNA(n) + a 2'-deoxyribonucleoside 5'-triphosphate = DNA(n+1) + diphosphate</text>
        <dbReference type="Rhea" id="RHEA:22508"/>
        <dbReference type="Rhea" id="RHEA-COMP:17339"/>
        <dbReference type="Rhea" id="RHEA-COMP:17340"/>
        <dbReference type="ChEBI" id="CHEBI:33019"/>
        <dbReference type="ChEBI" id="CHEBI:61560"/>
        <dbReference type="ChEBI" id="CHEBI:173112"/>
        <dbReference type="EC" id="2.7.7.7"/>
    </reaction>
</comment>
<feature type="domain" description="AAA+ ATPase" evidence="15">
    <location>
        <begin position="36"/>
        <end position="180"/>
    </location>
</feature>
<sequence>MALALYRKYRPRTFAEVIGQEHVTEPLSQALRSGRLHHAYLFSGPRGCGKTSSARILARSLNCEQGPTPEPCGTCGSCRSLTNDGAGSIDVIEIDAASHGGVDDARELREKAFFAPASSRFKIYVIDEAHMVSSAGFNALLKLVEEPPDYVKFIFATTEPEKVLGTIRSRTHHYPFRLIPPPVLRPYLQQLTEAEGVHVEPAVFPLVVRAGGGSARDSLSVLDQLIAGAGPDGVSYNRAVALLGVTDVSLIDDMCDAVAAADGAAAYSTIDRVSEAGHDPRRFASDLLERFRDLIVLQQVPDAVAKGLIDGPADQLEAMTAQSTRLGPATLSRCADIVHNGLVEMRGTTAPRLLLELITARMLLPGADDATGALLQRLERMERRLTLTTEDAVRAQTAPPATPTTPATSAPATPVSAAPVSTGPSSAAPPAAAPTPAPAGPTGGGLSAARAAAAAAAAAAGKRAAPAASTRPTTPAHPTQAQSAPTPAAPDGPATSSPPPQATAPQSAPAESAPQSAPSQPSAPQSAPAESAPQDAARAPAAGAGATSHEAHGGSAQPEPHDEEPPWDEEPDYDPYLEEAGPTSQPPAARSSHPTPPAAPASAAPVSAAPVSAAPVSAAPVSAAPVSAAPVSAARERSGEAAEPAAEVAGPAAAPSGRRAEPAGVLPDAPEEPVVAALAEVPGQMTVEAVREVWPDIVAAIKRQPNGKVAGPMAAGAVVRALDGDTVVLVFQFPNHADRIGRESALVTDALYEALGGRWQIRCEVGGRDAAEPPSRGRERRDAPPAARPAERNEPPRASTSRAAQTPRASSGGQPAAARAPQDRRQASDAPPPADDEWPEPAKPGGHSSAAPAVDDDEEWPEVSPIGASGDAPPAGGGGAPILPSRAGATPVEETASAARGPLTSSPGARSSASTGAAAGDPEPSPAGSVPSIGGVEAAASTGGVQHNGGAAVSDGGGAAVRDGGGAATMAGADGPVIGMASAPAGVDAAGRNVAGPNGGGSAAPAARAPETELPAAPSARNAAPSSGLAAARAAARNAAAARQAAKPAAAAAPAVGPAAGSAPAQRPEASSGDSSFDGFDPGDEPLDDVIDEKTARESSEQQAFRLLQEVLGAEKIGES</sequence>
<dbReference type="InterPro" id="IPR003593">
    <property type="entry name" value="AAA+_ATPase"/>
</dbReference>